<organism evidence="8 9">
    <name type="scientific">Loigolactobacillus bifermentans DSM 20003</name>
    <dbReference type="NCBI Taxonomy" id="1423726"/>
    <lineage>
        <taxon>Bacteria</taxon>
        <taxon>Bacillati</taxon>
        <taxon>Bacillota</taxon>
        <taxon>Bacilli</taxon>
        <taxon>Lactobacillales</taxon>
        <taxon>Lactobacillaceae</taxon>
        <taxon>Loigolactobacillus</taxon>
    </lineage>
</organism>
<evidence type="ECO:0000256" key="3">
    <source>
        <dbReference type="ARBA" id="ARBA00022842"/>
    </source>
</evidence>
<dbReference type="SUPFAM" id="SSF54826">
    <property type="entry name" value="Enolase N-terminal domain-like"/>
    <property type="match status" value="1"/>
</dbReference>
<dbReference type="InterPro" id="IPR029065">
    <property type="entry name" value="Enolase_C-like"/>
</dbReference>
<dbReference type="RefSeq" id="WP_057904713.1">
    <property type="nucleotide sequence ID" value="NZ_AZDA01000079.1"/>
</dbReference>
<dbReference type="Gene3D" id="3.30.390.10">
    <property type="entry name" value="Enolase-like, N-terminal domain"/>
    <property type="match status" value="1"/>
</dbReference>
<keyword evidence="3" id="KW-0460">Magnesium</keyword>
<evidence type="ECO:0000256" key="6">
    <source>
        <dbReference type="NCBIfam" id="TIGR01928"/>
    </source>
</evidence>
<evidence type="ECO:0000259" key="7">
    <source>
        <dbReference type="SMART" id="SM00922"/>
    </source>
</evidence>
<dbReference type="NCBIfam" id="TIGR01928">
    <property type="entry name" value="menC_lowGC_arch"/>
    <property type="match status" value="1"/>
</dbReference>
<dbReference type="InterPro" id="IPR013341">
    <property type="entry name" value="Mandelate_racemase_N_dom"/>
</dbReference>
<feature type="domain" description="Mandelate racemase/muconate lactonizing enzyme C-terminal" evidence="7">
    <location>
        <begin position="148"/>
        <end position="240"/>
    </location>
</feature>
<dbReference type="GO" id="GO:0016854">
    <property type="term" value="F:racemase and epimerase activity"/>
    <property type="evidence" value="ECO:0007669"/>
    <property type="project" value="UniProtKB-ARBA"/>
</dbReference>
<keyword evidence="4" id="KW-0456">Lyase</keyword>
<dbReference type="EC" id="4.2.1.113" evidence="5 6"/>
<dbReference type="InterPro" id="IPR029017">
    <property type="entry name" value="Enolase-like_N"/>
</dbReference>
<reference evidence="8 9" key="1">
    <citation type="journal article" date="2015" name="Genome Announc.">
        <title>Expanding the biotechnology potential of lactobacilli through comparative genomics of 213 strains and associated genera.</title>
        <authorList>
            <person name="Sun Z."/>
            <person name="Harris H.M."/>
            <person name="McCann A."/>
            <person name="Guo C."/>
            <person name="Argimon S."/>
            <person name="Zhang W."/>
            <person name="Yang X."/>
            <person name="Jeffery I.B."/>
            <person name="Cooney J.C."/>
            <person name="Kagawa T.F."/>
            <person name="Liu W."/>
            <person name="Song Y."/>
            <person name="Salvetti E."/>
            <person name="Wrobel A."/>
            <person name="Rasinkangas P."/>
            <person name="Parkhill J."/>
            <person name="Rea M.C."/>
            <person name="O'Sullivan O."/>
            <person name="Ritari J."/>
            <person name="Douillard F.P."/>
            <person name="Paul Ross R."/>
            <person name="Yang R."/>
            <person name="Briner A.E."/>
            <person name="Felis G.E."/>
            <person name="de Vos W.M."/>
            <person name="Barrangou R."/>
            <person name="Klaenhammer T.R."/>
            <person name="Caufield P.W."/>
            <person name="Cui Y."/>
            <person name="Zhang H."/>
            <person name="O'Toole P.W."/>
        </authorList>
    </citation>
    <scope>NUCLEOTIDE SEQUENCE [LARGE SCALE GENOMIC DNA]</scope>
    <source>
        <strain evidence="8 9">DSM 20003</strain>
    </source>
</reference>
<gene>
    <name evidence="8" type="ORF">FC07_GL000128</name>
</gene>
<dbReference type="Proteomes" id="UP000051461">
    <property type="component" value="Unassembled WGS sequence"/>
</dbReference>
<dbReference type="Gene3D" id="3.20.20.120">
    <property type="entry name" value="Enolase-like C-terminal domain"/>
    <property type="match status" value="1"/>
</dbReference>
<proteinExistence type="predicted"/>
<keyword evidence="2" id="KW-0479">Metal-binding</keyword>
<dbReference type="InterPro" id="IPR013342">
    <property type="entry name" value="Mandelate_racemase_C"/>
</dbReference>
<evidence type="ECO:0000313" key="9">
    <source>
        <dbReference type="Proteomes" id="UP000051461"/>
    </source>
</evidence>
<dbReference type="InterPro" id="IPR010197">
    <property type="entry name" value="OSBS/NAAAR"/>
</dbReference>
<dbReference type="SFLD" id="SFLDG00180">
    <property type="entry name" value="muconate_cycloisomerase"/>
    <property type="match status" value="1"/>
</dbReference>
<evidence type="ECO:0000313" key="8">
    <source>
        <dbReference type="EMBL" id="KRK35401.1"/>
    </source>
</evidence>
<name>A0A0R1GNR0_9LACO</name>
<dbReference type="UniPathway" id="UPA01057">
    <property type="reaction ID" value="UER00165"/>
</dbReference>
<accession>A0A0R1GNR0</accession>
<evidence type="ECO:0000256" key="4">
    <source>
        <dbReference type="ARBA" id="ARBA00023239"/>
    </source>
</evidence>
<dbReference type="GO" id="GO:0043748">
    <property type="term" value="F:O-succinylbenzoate synthase activity"/>
    <property type="evidence" value="ECO:0007669"/>
    <property type="project" value="UniProtKB-EC"/>
</dbReference>
<dbReference type="AlphaFoldDB" id="A0A0R1GNR0"/>
<dbReference type="Pfam" id="PF02746">
    <property type="entry name" value="MR_MLE_N"/>
    <property type="match status" value="1"/>
</dbReference>
<dbReference type="PANTHER" id="PTHR48073:SF5">
    <property type="entry name" value="O-SUCCINYLBENZOATE SYNTHASE"/>
    <property type="match status" value="1"/>
</dbReference>
<dbReference type="PATRIC" id="fig|1423726.3.peg.136"/>
<comment type="cofactor">
    <cofactor evidence="1">
        <name>a divalent metal cation</name>
        <dbReference type="ChEBI" id="CHEBI:60240"/>
    </cofactor>
</comment>
<dbReference type="OrthoDB" id="9774531at2"/>
<dbReference type="PANTHER" id="PTHR48073">
    <property type="entry name" value="O-SUCCINYLBENZOATE SYNTHASE-RELATED"/>
    <property type="match status" value="1"/>
</dbReference>
<sequence length="373" mass="40356">MELTAVRLLPVTLQLKRPFRSAHETVQTRGITLVQVVDEMGHQGLGELESFDTPYYVAETQATSRAILTQTLIPALKGQSFTTPQAVQSFWTAVTGFQMAQAALETAIWDLWAQRQGQSLAACLAVELNCQPQAQISVGISLGASGTPQATVAQVTTAVQQGYRRIKLKVTQSADLARVQAVRQAFPKLQLLVDANSAFTTADLPFLQQLDQLDLALIEEPLPATDLVGKQWLQQRLHTPICLDESVATLADLETANALGAGQVLNLKLARVGGLGPALAMIRWAKQHHWPLWCGGMLEGGIGRATALALASLPVFQLPSDLAASAHYYQRDLLTTDFQLIGGRLTVPTGVGLGVHLTPRLQQRLTQQPNILV</sequence>
<evidence type="ECO:0000256" key="2">
    <source>
        <dbReference type="ARBA" id="ARBA00022723"/>
    </source>
</evidence>
<dbReference type="GO" id="GO:0009234">
    <property type="term" value="P:menaquinone biosynthetic process"/>
    <property type="evidence" value="ECO:0007669"/>
    <property type="project" value="UniProtKB-UniRule"/>
</dbReference>
<keyword evidence="9" id="KW-1185">Reference proteome</keyword>
<protein>
    <recommendedName>
        <fullName evidence="5 6">o-succinylbenzoate synthase</fullName>
        <ecNumber evidence="5 6">4.2.1.113</ecNumber>
    </recommendedName>
</protein>
<comment type="caution">
    <text evidence="8">The sequence shown here is derived from an EMBL/GenBank/DDBJ whole genome shotgun (WGS) entry which is preliminary data.</text>
</comment>
<dbReference type="Pfam" id="PF13378">
    <property type="entry name" value="MR_MLE_C"/>
    <property type="match status" value="1"/>
</dbReference>
<dbReference type="SMART" id="SM00922">
    <property type="entry name" value="MR_MLE"/>
    <property type="match status" value="1"/>
</dbReference>
<evidence type="ECO:0000256" key="1">
    <source>
        <dbReference type="ARBA" id="ARBA00001968"/>
    </source>
</evidence>
<dbReference type="SFLD" id="SFLDS00001">
    <property type="entry name" value="Enolase"/>
    <property type="match status" value="1"/>
</dbReference>
<dbReference type="GO" id="GO:0046872">
    <property type="term" value="F:metal ion binding"/>
    <property type="evidence" value="ECO:0007669"/>
    <property type="project" value="UniProtKB-KW"/>
</dbReference>
<dbReference type="STRING" id="1423726.FC07_GL000128"/>
<dbReference type="UniPathway" id="UPA00079"/>
<dbReference type="InterPro" id="IPR036849">
    <property type="entry name" value="Enolase-like_C_sf"/>
</dbReference>
<evidence type="ECO:0000256" key="5">
    <source>
        <dbReference type="ARBA" id="ARBA00029491"/>
    </source>
</evidence>
<dbReference type="SUPFAM" id="SSF51604">
    <property type="entry name" value="Enolase C-terminal domain-like"/>
    <property type="match status" value="1"/>
</dbReference>
<dbReference type="EMBL" id="AZDA01000079">
    <property type="protein sequence ID" value="KRK35401.1"/>
    <property type="molecule type" value="Genomic_DNA"/>
</dbReference>
<dbReference type="SFLD" id="SFLDF00009">
    <property type="entry name" value="o-succinylbenzoate_synthase"/>
    <property type="match status" value="1"/>
</dbReference>